<feature type="transmembrane region" description="Helical" evidence="1">
    <location>
        <begin position="306"/>
        <end position="328"/>
    </location>
</feature>
<gene>
    <name evidence="3" type="ORF">A2934_05765</name>
</gene>
<evidence type="ECO:0000313" key="3">
    <source>
        <dbReference type="EMBL" id="OHA06214.1"/>
    </source>
</evidence>
<keyword evidence="1" id="KW-1133">Transmembrane helix</keyword>
<evidence type="ECO:0000259" key="2">
    <source>
        <dbReference type="Pfam" id="PF20604"/>
    </source>
</evidence>
<feature type="transmembrane region" description="Helical" evidence="1">
    <location>
        <begin position="275"/>
        <end position="294"/>
    </location>
</feature>
<proteinExistence type="predicted"/>
<dbReference type="Pfam" id="PF20604">
    <property type="entry name" value="DUF6798"/>
    <property type="match status" value="1"/>
</dbReference>
<feature type="transmembrane region" description="Helical" evidence="1">
    <location>
        <begin position="146"/>
        <end position="166"/>
    </location>
</feature>
<feature type="transmembrane region" description="Helical" evidence="1">
    <location>
        <begin position="381"/>
        <end position="399"/>
    </location>
</feature>
<feature type="transmembrane region" description="Helical" evidence="1">
    <location>
        <begin position="217"/>
        <end position="236"/>
    </location>
</feature>
<sequence>MDMSAHNLKPYIIALLIFVCGAIVINYLAVPNTLSHDKLNGELFLIKSQHPEFFSKDYIFEGTSWYFFYVPFLEFIRLLNGFTGASEESYRLLVPIAFFIFTFGMFTFFYRLGNRFSASVAVAVLSSIFIEEVLHENWGIPGPSLISYRHIALAFLPFSFLMYYVFFNNPRRLPLAFLSVGFIANIHPVSGFYVTLIFLGTFLIVKELGQETIKRVFVLGFWALIGTIPFVLWHFVLYPTHQEQFIIRDPAYLSALWAAQPHMSPEGMFLLYKRLFITNWYTFWPLFAICAFTLTKRWGQTMSLGLVKKISLAIIITIAAITFFISIAQQFLQTFFGIAPVIIEEPRAFRFIYFVLYLHAAFSVTHIWNTTQRSTIAKQKIAIGAIAVFIAVFVVIVGYQKAHRTISLIALKKNDPNIGLTCKSPMYQWISGNTDTEDLFLIDPNRFPPFRICALRAVVYHYRDVTPIINSKEKLVEWHKRKQIIEEAYGTRDGKAIVDVANRFGVKYVVSEGCIPIPGHEPVYRDGKFDCVYKVLTDYK</sequence>
<keyword evidence="1" id="KW-0472">Membrane</keyword>
<feature type="transmembrane region" description="Helical" evidence="1">
    <location>
        <begin position="348"/>
        <end position="369"/>
    </location>
</feature>
<protein>
    <recommendedName>
        <fullName evidence="2">DUF6798 domain-containing protein</fullName>
    </recommendedName>
</protein>
<evidence type="ECO:0000313" key="4">
    <source>
        <dbReference type="Proteomes" id="UP000177982"/>
    </source>
</evidence>
<accession>A0A1G2L3W0</accession>
<feature type="domain" description="DUF6798" evidence="2">
    <location>
        <begin position="425"/>
        <end position="482"/>
    </location>
</feature>
<comment type="caution">
    <text evidence="3">The sequence shown here is derived from an EMBL/GenBank/DDBJ whole genome shotgun (WGS) entry which is preliminary data.</text>
</comment>
<feature type="transmembrane region" description="Helical" evidence="1">
    <location>
        <begin position="12"/>
        <end position="30"/>
    </location>
</feature>
<keyword evidence="1" id="KW-0812">Transmembrane</keyword>
<name>A0A1G2L3W0_9BACT</name>
<dbReference type="AlphaFoldDB" id="A0A1G2L3W0"/>
<evidence type="ECO:0000256" key="1">
    <source>
        <dbReference type="SAM" id="Phobius"/>
    </source>
</evidence>
<organism evidence="3 4">
    <name type="scientific">Candidatus Sungbacteria bacterium RIFCSPLOWO2_01_FULL_47_10</name>
    <dbReference type="NCBI Taxonomy" id="1802276"/>
    <lineage>
        <taxon>Bacteria</taxon>
        <taxon>Candidatus Sungiibacteriota</taxon>
    </lineage>
</organism>
<reference evidence="3 4" key="1">
    <citation type="journal article" date="2016" name="Nat. Commun.">
        <title>Thousands of microbial genomes shed light on interconnected biogeochemical processes in an aquifer system.</title>
        <authorList>
            <person name="Anantharaman K."/>
            <person name="Brown C.T."/>
            <person name="Hug L.A."/>
            <person name="Sharon I."/>
            <person name="Castelle C.J."/>
            <person name="Probst A.J."/>
            <person name="Thomas B.C."/>
            <person name="Singh A."/>
            <person name="Wilkins M.J."/>
            <person name="Karaoz U."/>
            <person name="Brodie E.L."/>
            <person name="Williams K.H."/>
            <person name="Hubbard S.S."/>
            <person name="Banfield J.F."/>
        </authorList>
    </citation>
    <scope>NUCLEOTIDE SEQUENCE [LARGE SCALE GENOMIC DNA]</scope>
</reference>
<dbReference type="InterPro" id="IPR046477">
    <property type="entry name" value="DUF6798"/>
</dbReference>
<feature type="transmembrane region" description="Helical" evidence="1">
    <location>
        <begin position="92"/>
        <end position="110"/>
    </location>
</feature>
<feature type="transmembrane region" description="Helical" evidence="1">
    <location>
        <begin position="186"/>
        <end position="205"/>
    </location>
</feature>
<dbReference type="EMBL" id="MHQO01000036">
    <property type="protein sequence ID" value="OHA06214.1"/>
    <property type="molecule type" value="Genomic_DNA"/>
</dbReference>
<dbReference type="Proteomes" id="UP000177982">
    <property type="component" value="Unassembled WGS sequence"/>
</dbReference>